<dbReference type="OrthoDB" id="5119225at2"/>
<accession>A0A5F2EUZ9</accession>
<dbReference type="RefSeq" id="WP_108578146.1">
    <property type="nucleotide sequence ID" value="NZ_CP026952.1"/>
</dbReference>
<evidence type="ECO:0000313" key="2">
    <source>
        <dbReference type="Proteomes" id="UP000244384"/>
    </source>
</evidence>
<evidence type="ECO:0000313" key="1">
    <source>
        <dbReference type="EMBL" id="AWB92501.1"/>
    </source>
</evidence>
<dbReference type="InterPro" id="IPR009936">
    <property type="entry name" value="DUF1468"/>
</dbReference>
<organism evidence="1 2">
    <name type="scientific">Aeromicrobium chenweiae</name>
    <dbReference type="NCBI Taxonomy" id="2079793"/>
    <lineage>
        <taxon>Bacteria</taxon>
        <taxon>Bacillati</taxon>
        <taxon>Actinomycetota</taxon>
        <taxon>Actinomycetes</taxon>
        <taxon>Propionibacteriales</taxon>
        <taxon>Nocardioidaceae</taxon>
        <taxon>Aeromicrobium</taxon>
    </lineage>
</organism>
<reference evidence="2" key="1">
    <citation type="submission" date="2018-01" db="EMBL/GenBank/DDBJ databases">
        <authorList>
            <person name="Li J."/>
        </authorList>
    </citation>
    <scope>NUCLEOTIDE SEQUENCE [LARGE SCALE GENOMIC DNA]</scope>
    <source>
        <strain evidence="2">592</strain>
    </source>
</reference>
<protein>
    <submittedName>
        <fullName evidence="1">Uncharacterized protein</fullName>
    </submittedName>
</protein>
<dbReference type="Pfam" id="PF07331">
    <property type="entry name" value="TctB"/>
    <property type="match status" value="1"/>
</dbReference>
<name>A0A2S0WMG4_9ACTN</name>
<proteinExistence type="predicted"/>
<accession>A0A2S0WMG4</accession>
<dbReference type="AlphaFoldDB" id="A0A2S0WMG4"/>
<dbReference type="KEGG" id="aez:C3E78_09990"/>
<dbReference type="EMBL" id="CP026952">
    <property type="protein sequence ID" value="AWB92501.1"/>
    <property type="molecule type" value="Genomic_DNA"/>
</dbReference>
<dbReference type="Proteomes" id="UP000244384">
    <property type="component" value="Chromosome"/>
</dbReference>
<keyword evidence="2" id="KW-1185">Reference proteome</keyword>
<gene>
    <name evidence="1" type="ORF">C3E78_09990</name>
</gene>
<sequence length="172" mass="17983">MSVIDKPAERGTTVVDKAQYGLAAFLGIVGAYVVYDATTLQDGFADQPVQPYAFPYVVGAVLLVLAVLLAVATARGDVPEAEEGEDIDLTQPSDWVTVAKLVVVFAANILLVDWLGWAITGAILFVGTAWVLGSRTVIRDVAVGVALSVGSWYGFYSGLGLAIPPGVLDGIL</sequence>